<dbReference type="Pfam" id="PF07081">
    <property type="entry name" value="DUF1349"/>
    <property type="match status" value="1"/>
</dbReference>
<dbReference type="PANTHER" id="PTHR35332">
    <property type="entry name" value="REGULATION OF ENOLASE PROTEIN 1"/>
    <property type="match status" value="1"/>
</dbReference>
<dbReference type="SUPFAM" id="SSF49899">
    <property type="entry name" value="Concanavalin A-like lectins/glucanases"/>
    <property type="match status" value="1"/>
</dbReference>
<reference evidence="1 2" key="1">
    <citation type="submission" date="2019-03" db="EMBL/GenBank/DDBJ databases">
        <authorList>
            <person name="Yang Y."/>
        </authorList>
    </citation>
    <scope>NUCLEOTIDE SEQUENCE [LARGE SCALE GENOMIC DNA]</scope>
    <source>
        <strain evidence="1 2">ASL-1</strain>
    </source>
</reference>
<gene>
    <name evidence="1" type="ORF">E2626_13860</name>
</gene>
<organism evidence="1 2">
    <name type="scientific">Jeotgalibacillus salarius</name>
    <dbReference type="NCBI Taxonomy" id="546023"/>
    <lineage>
        <taxon>Bacteria</taxon>
        <taxon>Bacillati</taxon>
        <taxon>Bacillota</taxon>
        <taxon>Bacilli</taxon>
        <taxon>Bacillales</taxon>
        <taxon>Caryophanaceae</taxon>
        <taxon>Jeotgalibacillus</taxon>
    </lineage>
</organism>
<dbReference type="InterPro" id="IPR015987">
    <property type="entry name" value="UCP022704"/>
</dbReference>
<dbReference type="EMBL" id="SORX01000009">
    <property type="protein sequence ID" value="TFD99597.1"/>
    <property type="molecule type" value="Genomic_DNA"/>
</dbReference>
<dbReference type="Gene3D" id="2.60.120.200">
    <property type="match status" value="1"/>
</dbReference>
<keyword evidence="2" id="KW-1185">Reference proteome</keyword>
<sequence length="221" mass="25257">MLRSDFMGKHEVITVSKGVLNMLSLLDDQGNDCSWLNKPENWTLHNKELSMTTQPKTDFWRKTFYGFDQMNGHAIYKELLGAFETEVTLTMKDPSERYDQAGVMILISDDCWMKVSLEYVPEKYSYLGSVVTNSGFSDWSSKNVPTPEGEISLSFKVTRAGGDYRVWAKFAADEEYEQIRIMRLHDEPNGPVKLGLYACSPSSEGSFTTVFHTWTVQKEVK</sequence>
<evidence type="ECO:0000313" key="1">
    <source>
        <dbReference type="EMBL" id="TFD99597.1"/>
    </source>
</evidence>
<name>A0A4Y8LB44_9BACL</name>
<dbReference type="AlphaFoldDB" id="A0A4Y8LB44"/>
<accession>A0A4Y8LB44</accession>
<evidence type="ECO:0000313" key="2">
    <source>
        <dbReference type="Proteomes" id="UP000297776"/>
    </source>
</evidence>
<dbReference type="Proteomes" id="UP000297776">
    <property type="component" value="Unassembled WGS sequence"/>
</dbReference>
<dbReference type="InterPro" id="IPR009784">
    <property type="entry name" value="DUF1349"/>
</dbReference>
<proteinExistence type="predicted"/>
<dbReference type="InterPro" id="IPR013320">
    <property type="entry name" value="ConA-like_dom_sf"/>
</dbReference>
<dbReference type="PANTHER" id="PTHR35332:SF2">
    <property type="entry name" value="REGULATION OF ENOLASE PROTEIN 1"/>
    <property type="match status" value="1"/>
</dbReference>
<comment type="caution">
    <text evidence="1">The sequence shown here is derived from an EMBL/GenBank/DDBJ whole genome shotgun (WGS) entry which is preliminary data.</text>
</comment>
<protein>
    <submittedName>
        <fullName evidence="1">DUF1349 domain-containing protein</fullName>
    </submittedName>
</protein>
<dbReference type="PIRSF" id="PIRSF022704">
    <property type="entry name" value="UCP022704"/>
    <property type="match status" value="1"/>
</dbReference>